<feature type="region of interest" description="Disordered" evidence="5">
    <location>
        <begin position="1"/>
        <end position="47"/>
    </location>
</feature>
<protein>
    <recommendedName>
        <fullName evidence="6">RING-type domain-containing protein</fullName>
    </recommendedName>
</protein>
<dbReference type="HOGENOM" id="CLU_1211127_0_0_1"/>
<proteinExistence type="predicted"/>
<evidence type="ECO:0000256" key="5">
    <source>
        <dbReference type="SAM" id="MobiDB-lite"/>
    </source>
</evidence>
<dbReference type="InterPro" id="IPR017907">
    <property type="entry name" value="Znf_RING_CS"/>
</dbReference>
<dbReference type="PROSITE" id="PS00518">
    <property type="entry name" value="ZF_RING_1"/>
    <property type="match status" value="1"/>
</dbReference>
<dbReference type="AlphaFoldDB" id="T1IQJ1"/>
<dbReference type="InterPro" id="IPR047134">
    <property type="entry name" value="RNF4"/>
</dbReference>
<reference evidence="7" key="2">
    <citation type="submission" date="2015-02" db="UniProtKB">
        <authorList>
            <consortium name="EnsemblMetazoa"/>
        </authorList>
    </citation>
    <scope>IDENTIFICATION</scope>
</reference>
<dbReference type="Pfam" id="PF13639">
    <property type="entry name" value="zf-RING_2"/>
    <property type="match status" value="1"/>
</dbReference>
<sequence>MSSSANRSTTRKRGSVSTAAKRSTVSAEPTKRSAAGTSKRTAAGTIRRSTRNVEAVDDGSNCIDLTCECDDEIVVDLTTVEISPVRFRGDFHSTASARNGRRRRVRPELTSVSSGSSFQPVSVCLLDDFEVCLSSGQISPELPEVDFGQYSCKQPEPEPARGSLNNRVISCPICFDTDQEIAKNGNHLMSTTCGHIFCKNCISESIQKNRCCPTCRKRLTTRQIHQIFL</sequence>
<feature type="domain" description="RING-type" evidence="6">
    <location>
        <begin position="171"/>
        <end position="216"/>
    </location>
</feature>
<dbReference type="Gene3D" id="3.30.40.10">
    <property type="entry name" value="Zinc/RING finger domain, C3HC4 (zinc finger)"/>
    <property type="match status" value="1"/>
</dbReference>
<dbReference type="EMBL" id="AFFK01018331">
    <property type="status" value="NOT_ANNOTATED_CDS"/>
    <property type="molecule type" value="Genomic_DNA"/>
</dbReference>
<keyword evidence="1" id="KW-0479">Metal-binding</keyword>
<dbReference type="GO" id="GO:0045944">
    <property type="term" value="P:positive regulation of transcription by RNA polymerase II"/>
    <property type="evidence" value="ECO:0007669"/>
    <property type="project" value="TreeGrafter"/>
</dbReference>
<keyword evidence="3" id="KW-0862">Zinc</keyword>
<dbReference type="OMA" id="ICMDVYS"/>
<dbReference type="SMART" id="SM00184">
    <property type="entry name" value="RING"/>
    <property type="match status" value="1"/>
</dbReference>
<feature type="compositionally biased region" description="Polar residues" evidence="5">
    <location>
        <begin position="15"/>
        <end position="27"/>
    </location>
</feature>
<dbReference type="EnsemblMetazoa" id="SMAR003310-RA">
    <property type="protein sequence ID" value="SMAR003310-PA"/>
    <property type="gene ID" value="SMAR003310"/>
</dbReference>
<name>T1IQJ1_STRMM</name>
<evidence type="ECO:0000256" key="1">
    <source>
        <dbReference type="ARBA" id="ARBA00022723"/>
    </source>
</evidence>
<accession>T1IQJ1</accession>
<keyword evidence="2 4" id="KW-0863">Zinc-finger</keyword>
<dbReference type="SUPFAM" id="SSF57850">
    <property type="entry name" value="RING/U-box"/>
    <property type="match status" value="1"/>
</dbReference>
<evidence type="ECO:0000256" key="4">
    <source>
        <dbReference type="PROSITE-ProRule" id="PRU00175"/>
    </source>
</evidence>
<dbReference type="GO" id="GO:0008270">
    <property type="term" value="F:zinc ion binding"/>
    <property type="evidence" value="ECO:0007669"/>
    <property type="project" value="UniProtKB-KW"/>
</dbReference>
<evidence type="ECO:0000313" key="7">
    <source>
        <dbReference type="EnsemblMetazoa" id="SMAR003310-PA"/>
    </source>
</evidence>
<dbReference type="PANTHER" id="PTHR23041:SF78">
    <property type="entry name" value="E3 UBIQUITIN-PROTEIN LIGASE RNF4"/>
    <property type="match status" value="1"/>
</dbReference>
<dbReference type="PhylomeDB" id="T1IQJ1"/>
<dbReference type="InterPro" id="IPR013083">
    <property type="entry name" value="Znf_RING/FYVE/PHD"/>
</dbReference>
<dbReference type="InterPro" id="IPR001841">
    <property type="entry name" value="Znf_RING"/>
</dbReference>
<dbReference type="eggNOG" id="KOG0320">
    <property type="taxonomic scope" value="Eukaryota"/>
</dbReference>
<keyword evidence="8" id="KW-1185">Reference proteome</keyword>
<dbReference type="STRING" id="126957.T1IQJ1"/>
<reference evidence="8" key="1">
    <citation type="submission" date="2011-05" db="EMBL/GenBank/DDBJ databases">
        <authorList>
            <person name="Richards S.R."/>
            <person name="Qu J."/>
            <person name="Jiang H."/>
            <person name="Jhangiani S.N."/>
            <person name="Agravi P."/>
            <person name="Goodspeed R."/>
            <person name="Gross S."/>
            <person name="Mandapat C."/>
            <person name="Jackson L."/>
            <person name="Mathew T."/>
            <person name="Pu L."/>
            <person name="Thornton R."/>
            <person name="Saada N."/>
            <person name="Wilczek-Boney K.B."/>
            <person name="Lee S."/>
            <person name="Kovar C."/>
            <person name="Wu Y."/>
            <person name="Scherer S.E."/>
            <person name="Worley K.C."/>
            <person name="Muzny D.M."/>
            <person name="Gibbs R."/>
        </authorList>
    </citation>
    <scope>NUCLEOTIDE SEQUENCE</scope>
    <source>
        <strain evidence="8">Brora</strain>
    </source>
</reference>
<dbReference type="PANTHER" id="PTHR23041">
    <property type="entry name" value="RING FINGER DOMAIN-CONTAINING"/>
    <property type="match status" value="1"/>
</dbReference>
<evidence type="ECO:0000259" key="6">
    <source>
        <dbReference type="PROSITE" id="PS50089"/>
    </source>
</evidence>
<dbReference type="PROSITE" id="PS50089">
    <property type="entry name" value="ZF_RING_2"/>
    <property type="match status" value="1"/>
</dbReference>
<organism evidence="7 8">
    <name type="scientific">Strigamia maritima</name>
    <name type="common">European centipede</name>
    <name type="synonym">Geophilus maritimus</name>
    <dbReference type="NCBI Taxonomy" id="126957"/>
    <lineage>
        <taxon>Eukaryota</taxon>
        <taxon>Metazoa</taxon>
        <taxon>Ecdysozoa</taxon>
        <taxon>Arthropoda</taxon>
        <taxon>Myriapoda</taxon>
        <taxon>Chilopoda</taxon>
        <taxon>Pleurostigmophora</taxon>
        <taxon>Geophilomorpha</taxon>
        <taxon>Linotaeniidae</taxon>
        <taxon>Strigamia</taxon>
    </lineage>
</organism>
<evidence type="ECO:0000313" key="8">
    <source>
        <dbReference type="Proteomes" id="UP000014500"/>
    </source>
</evidence>
<dbReference type="Proteomes" id="UP000014500">
    <property type="component" value="Unassembled WGS sequence"/>
</dbReference>
<evidence type="ECO:0000256" key="2">
    <source>
        <dbReference type="ARBA" id="ARBA00022771"/>
    </source>
</evidence>
<evidence type="ECO:0000256" key="3">
    <source>
        <dbReference type="ARBA" id="ARBA00022833"/>
    </source>
</evidence>